<evidence type="ECO:0000259" key="4">
    <source>
        <dbReference type="Pfam" id="PF01464"/>
    </source>
</evidence>
<comment type="similarity">
    <text evidence="1">Belongs to the transglycosylase Slt family.</text>
</comment>
<comment type="caution">
    <text evidence="6">The sequence shown here is derived from an EMBL/GenBank/DDBJ whole genome shotgun (WGS) entry which is preliminary data.</text>
</comment>
<dbReference type="PROSITE" id="PS51257">
    <property type="entry name" value="PROKAR_LIPOPROTEIN"/>
    <property type="match status" value="1"/>
</dbReference>
<gene>
    <name evidence="6" type="ORF">MB824_00675</name>
</gene>
<dbReference type="Pfam" id="PF01464">
    <property type="entry name" value="SLT"/>
    <property type="match status" value="1"/>
</dbReference>
<dbReference type="InterPro" id="IPR008939">
    <property type="entry name" value="Lytic_TGlycosylase_superhlx_U"/>
</dbReference>
<dbReference type="Gene3D" id="1.10.1240.20">
    <property type="entry name" value="Lytic transglycosylase, superhelical linker domain"/>
    <property type="match status" value="1"/>
</dbReference>
<dbReference type="InterPro" id="IPR012289">
    <property type="entry name" value="Lytic_TGlycosylase_superhlx_L"/>
</dbReference>
<dbReference type="Pfam" id="PF14718">
    <property type="entry name" value="SLT_L"/>
    <property type="match status" value="1"/>
</dbReference>
<dbReference type="EMBL" id="JAKOOW010000001">
    <property type="protein sequence ID" value="MCG6503022.1"/>
    <property type="molecule type" value="Genomic_DNA"/>
</dbReference>
<dbReference type="Proteomes" id="UP001298424">
    <property type="component" value="Unassembled WGS sequence"/>
</dbReference>
<dbReference type="PANTHER" id="PTHR37423:SF5">
    <property type="entry name" value="SOLUBLE LYTIC MUREIN TRANSGLYCOSYLASE"/>
    <property type="match status" value="1"/>
</dbReference>
<sequence length="626" mass="67388">MKTARFAACGLLVALAALSACSSDKHDDEGGQPIAAVPGTESADTAFALPPARALENPSQTLNDFARLESVLAVVKNGDDMAAQQFLAQQNQSAMGESVRNEWLKSLGRRGMAQEFQTQLKLLPADGRSQEVQCYAKLTSGQLGDDAAVRDWQQDTGKLPAGCNALLETQAARGAYPAAAAWRRVRGLLAAGQTTNAGKLAAALGSPLDGGSGQGAQENLLRDIISPNAQKNPTAAAARLEALAGSLNAEQQSFAWGVLGTAQAKNQNMAAALAYYQKAAQPAQFGSEQLEWAVRAALRLQRWDEVARFIGHMPQSLQNDPAWRYWLGRSLAAQGNAAQAQNHYRAAAASGRNFYALLAAEELGQRADARNNVADAQPAQVAAVAKDGAIQRALTLFRSSQQGGNWKMRRQAQNEWRYAVRSFDEPAQLAAAQLAFDNQFYEMAVYSADRTNRLLNYKLRYISPFSDLVRPHAAAVGLDPAWVYGLIRQESRFVIGAQSGVGAQGLMQVMPATAQVIARQTGMSDSELYTMSGNIRMGTWYLSDIRGKLQNSDVLATAGYNAGPGRARKWQAAGSLEGAVYAETIPFNETRDYVKKVMANAVYYAALFGSGNTSLKQRMGRVPGRQ</sequence>
<dbReference type="Gene3D" id="1.10.530.10">
    <property type="match status" value="1"/>
</dbReference>
<evidence type="ECO:0000313" key="7">
    <source>
        <dbReference type="Proteomes" id="UP001298424"/>
    </source>
</evidence>
<protein>
    <submittedName>
        <fullName evidence="6">Lytic transglycosylase domain-containing protein</fullName>
    </submittedName>
</protein>
<feature type="chain" id="PRO_5045915666" evidence="3">
    <location>
        <begin position="23"/>
        <end position="626"/>
    </location>
</feature>
<dbReference type="InterPro" id="IPR023346">
    <property type="entry name" value="Lysozyme-like_dom_sf"/>
</dbReference>
<keyword evidence="2 3" id="KW-0732">Signal</keyword>
<feature type="domain" description="Lytic transglycosylase superhelical linker" evidence="5">
    <location>
        <begin position="406"/>
        <end position="446"/>
    </location>
</feature>
<evidence type="ECO:0000256" key="1">
    <source>
        <dbReference type="ARBA" id="ARBA00007734"/>
    </source>
</evidence>
<proteinExistence type="inferred from homology"/>
<keyword evidence="7" id="KW-1185">Reference proteome</keyword>
<reference evidence="6 7" key="1">
    <citation type="submission" date="2022-02" db="EMBL/GenBank/DDBJ databases">
        <title>Genome sequence data of Kingella unionensis sp. nov. strain CICC 24913 (CCUG 75125).</title>
        <authorList>
            <person name="Xiao M."/>
        </authorList>
    </citation>
    <scope>NUCLEOTIDE SEQUENCE [LARGE SCALE GENOMIC DNA]</scope>
    <source>
        <strain evidence="6 7">CICC 24913</strain>
    </source>
</reference>
<evidence type="ECO:0000259" key="5">
    <source>
        <dbReference type="Pfam" id="PF14718"/>
    </source>
</evidence>
<dbReference type="RefSeq" id="WP_238744950.1">
    <property type="nucleotide sequence ID" value="NZ_JAKOOW010000001.1"/>
</dbReference>
<evidence type="ECO:0000256" key="3">
    <source>
        <dbReference type="SAM" id="SignalP"/>
    </source>
</evidence>
<dbReference type="Gene3D" id="1.25.20.10">
    <property type="entry name" value="Bacterial muramidases"/>
    <property type="match status" value="1"/>
</dbReference>
<feature type="signal peptide" evidence="3">
    <location>
        <begin position="1"/>
        <end position="22"/>
    </location>
</feature>
<organism evidence="6 7">
    <name type="scientific">Kingella pumchi</name>
    <dbReference type="NCBI Taxonomy" id="2779506"/>
    <lineage>
        <taxon>Bacteria</taxon>
        <taxon>Pseudomonadati</taxon>
        <taxon>Pseudomonadota</taxon>
        <taxon>Betaproteobacteria</taxon>
        <taxon>Neisseriales</taxon>
        <taxon>Neisseriaceae</taxon>
        <taxon>Kingella</taxon>
    </lineage>
</organism>
<dbReference type="SUPFAM" id="SSF48435">
    <property type="entry name" value="Bacterial muramidases"/>
    <property type="match status" value="1"/>
</dbReference>
<dbReference type="InterPro" id="IPR008258">
    <property type="entry name" value="Transglycosylase_SLT_dom_1"/>
</dbReference>
<name>A0ABS9NJQ6_9NEIS</name>
<dbReference type="PANTHER" id="PTHR37423">
    <property type="entry name" value="SOLUBLE LYTIC MUREIN TRANSGLYCOSYLASE-RELATED"/>
    <property type="match status" value="1"/>
</dbReference>
<dbReference type="SUPFAM" id="SSF53955">
    <property type="entry name" value="Lysozyme-like"/>
    <property type="match status" value="1"/>
</dbReference>
<evidence type="ECO:0000256" key="2">
    <source>
        <dbReference type="ARBA" id="ARBA00022729"/>
    </source>
</evidence>
<feature type="domain" description="Transglycosylase SLT" evidence="4">
    <location>
        <begin position="473"/>
        <end position="572"/>
    </location>
</feature>
<dbReference type="InterPro" id="IPR037061">
    <property type="entry name" value="Lytic_TGlycoase_superhlx_L_sf"/>
</dbReference>
<dbReference type="CDD" id="cd13401">
    <property type="entry name" value="Slt70-like"/>
    <property type="match status" value="1"/>
</dbReference>
<evidence type="ECO:0000313" key="6">
    <source>
        <dbReference type="EMBL" id="MCG6503022.1"/>
    </source>
</evidence>
<accession>A0ABS9NJQ6</accession>